<sequence length="51" mass="6007">MSFFILSAIPMDSRQFTSYAFFLQLNFIQLNEFRICCVFRISPLNILPKNA</sequence>
<reference evidence="2 3" key="3">
    <citation type="submission" date="2020-02" db="EMBL/GenBank/DDBJ databases">
        <title>Newly sequenced genome of strain CSTR1 showed variability in Candidatus Kuenenia stuttgartiensis genomes.</title>
        <authorList>
            <person name="Ding C."/>
            <person name="Adrian L."/>
        </authorList>
    </citation>
    <scope>NUCLEOTIDE SEQUENCE [LARGE SCALE GENOMIC DNA]</scope>
    <source>
        <strain evidence="2 3">CSTR1</strain>
    </source>
</reference>
<reference evidence="1" key="1">
    <citation type="journal article" date="2006" name="Nature">
        <title>Deciphering the evolution and metabolism of an anammox bacterium from a community genome.</title>
        <authorList>
            <person name="Strous M."/>
            <person name="Pelletier E."/>
            <person name="Mangenot S."/>
            <person name="Rattei T."/>
            <person name="Lehner A."/>
            <person name="Taylor M.W."/>
            <person name="Horn M."/>
            <person name="Daims H."/>
            <person name="Bartol-Mavel D."/>
            <person name="Wincker P."/>
            <person name="Barbe V."/>
            <person name="Fonknechten N."/>
            <person name="Vallenet D."/>
            <person name="Segurens B."/>
            <person name="Schenowitz-Truong C."/>
            <person name="Medigue C."/>
            <person name="Collingro A."/>
            <person name="Snel B."/>
            <person name="Dutilh B.E."/>
            <person name="OpDenCamp H.J.M."/>
            <person name="vanDerDrift C."/>
            <person name="Cirpus I."/>
            <person name="vanDePas-Schoonen K.T."/>
            <person name="Harhangi H.R."/>
            <person name="vanNiftrik L."/>
            <person name="Schmid M."/>
            <person name="Keltjens J."/>
            <person name="vanDeVossenberg J."/>
            <person name="Kartal B."/>
            <person name="Meier H."/>
            <person name="Frishman D."/>
            <person name="Huynen M.A."/>
            <person name="Mewes H."/>
            <person name="Weissenbach J."/>
            <person name="Jetten M.S.M."/>
            <person name="Wagner M."/>
            <person name="LePaslier D."/>
        </authorList>
    </citation>
    <scope>NUCLEOTIDE SEQUENCE</scope>
</reference>
<evidence type="ECO:0000313" key="2">
    <source>
        <dbReference type="EMBL" id="QII09661.1"/>
    </source>
</evidence>
<organism evidence="1">
    <name type="scientific">Kuenenia stuttgartiensis</name>
    <dbReference type="NCBI Taxonomy" id="174633"/>
    <lineage>
        <taxon>Bacteria</taxon>
        <taxon>Pseudomonadati</taxon>
        <taxon>Planctomycetota</taxon>
        <taxon>Candidatus Brocadiia</taxon>
        <taxon>Candidatus Brocadiales</taxon>
        <taxon>Candidatus Brocadiaceae</taxon>
        <taxon>Candidatus Kuenenia</taxon>
    </lineage>
</organism>
<accession>Q1PY35</accession>
<dbReference type="AlphaFoldDB" id="Q1PY35"/>
<name>Q1PY35_KUEST</name>
<dbReference type="EMBL" id="CT573072">
    <property type="protein sequence ID" value="CAJ72949.1"/>
    <property type="molecule type" value="Genomic_DNA"/>
</dbReference>
<reference evidence="1" key="2">
    <citation type="submission" date="2006-01" db="EMBL/GenBank/DDBJ databases">
        <authorList>
            <person name="Genoscope"/>
        </authorList>
    </citation>
    <scope>NUCLEOTIDE SEQUENCE</scope>
</reference>
<dbReference type="Proteomes" id="UP000501926">
    <property type="component" value="Chromosome"/>
</dbReference>
<gene>
    <name evidence="2" type="ORF">KsCSTR_02820</name>
    <name evidence="1" type="ORF">kustd2204</name>
</gene>
<proteinExistence type="predicted"/>
<dbReference type="EMBL" id="CP049055">
    <property type="protein sequence ID" value="QII09661.1"/>
    <property type="molecule type" value="Genomic_DNA"/>
</dbReference>
<evidence type="ECO:0000313" key="3">
    <source>
        <dbReference type="Proteomes" id="UP000501926"/>
    </source>
</evidence>
<evidence type="ECO:0000313" key="1">
    <source>
        <dbReference type="EMBL" id="CAJ72949.1"/>
    </source>
</evidence>
<protein>
    <submittedName>
        <fullName evidence="1">Uncharacterized protein</fullName>
    </submittedName>
</protein>